<dbReference type="PANTHER" id="PTHR42754:SF1">
    <property type="entry name" value="LIPOPROTEIN"/>
    <property type="match status" value="1"/>
</dbReference>
<dbReference type="KEGG" id="aup:AsAng_0051390"/>
<dbReference type="SUPFAM" id="SSF50998">
    <property type="entry name" value="Quinoprotein alcohol dehydrogenase-like"/>
    <property type="match status" value="1"/>
</dbReference>
<dbReference type="AlphaFoldDB" id="A0A915YJH7"/>
<dbReference type="InterPro" id="IPR026444">
    <property type="entry name" value="Secre_tail"/>
</dbReference>
<gene>
    <name evidence="2" type="ORF">AsAng_0051390</name>
</gene>
<protein>
    <submittedName>
        <fullName evidence="2">T9SS type A sorting domain-containing protein</fullName>
    </submittedName>
</protein>
<name>A0A915YJH7_9BACT</name>
<dbReference type="RefSeq" id="WP_264789578.1">
    <property type="nucleotide sequence ID" value="NZ_AP026867.1"/>
</dbReference>
<organism evidence="2 3">
    <name type="scientific">Aureispira anguillae</name>
    <dbReference type="NCBI Taxonomy" id="2864201"/>
    <lineage>
        <taxon>Bacteria</taxon>
        <taxon>Pseudomonadati</taxon>
        <taxon>Bacteroidota</taxon>
        <taxon>Saprospiria</taxon>
        <taxon>Saprospirales</taxon>
        <taxon>Saprospiraceae</taxon>
        <taxon>Aureispira</taxon>
    </lineage>
</organism>
<feature type="domain" description="Secretion system C-terminal sorting" evidence="1">
    <location>
        <begin position="450"/>
        <end position="514"/>
    </location>
</feature>
<accession>A0A915YJH7</accession>
<dbReference type="NCBIfam" id="TIGR04183">
    <property type="entry name" value="Por_Secre_tail"/>
    <property type="match status" value="1"/>
</dbReference>
<dbReference type="InterPro" id="IPR011047">
    <property type="entry name" value="Quinoprotein_ADH-like_sf"/>
</dbReference>
<keyword evidence="3" id="KW-1185">Reference proteome</keyword>
<dbReference type="Proteomes" id="UP001060919">
    <property type="component" value="Chromosome"/>
</dbReference>
<proteinExistence type="predicted"/>
<evidence type="ECO:0000313" key="2">
    <source>
        <dbReference type="EMBL" id="BDS14360.1"/>
    </source>
</evidence>
<dbReference type="EMBL" id="AP026867">
    <property type="protein sequence ID" value="BDS14360.1"/>
    <property type="molecule type" value="Genomic_DNA"/>
</dbReference>
<reference evidence="2" key="1">
    <citation type="submission" date="2022-09" db="EMBL/GenBank/DDBJ databases">
        <title>Aureispira anguillicida sp. nov., isolated from Leptocephalus of Japanese eel Anguilla japonica.</title>
        <authorList>
            <person name="Yuasa K."/>
            <person name="Mekata T."/>
            <person name="Ikunari K."/>
        </authorList>
    </citation>
    <scope>NUCLEOTIDE SEQUENCE</scope>
    <source>
        <strain evidence="2">EL160426</strain>
    </source>
</reference>
<evidence type="ECO:0000259" key="1">
    <source>
        <dbReference type="Pfam" id="PF18962"/>
    </source>
</evidence>
<dbReference type="PANTHER" id="PTHR42754">
    <property type="entry name" value="ENDOGLUCANASE"/>
    <property type="match status" value="1"/>
</dbReference>
<sequence>MKKQHINRTVLNNKKLLNIFLLCLTTLCLNGQPSIVWEKSLGGTGMDRGFSIQQLSDGNYIAVGVTSSSDGDVTTNHGDYDAWILKLNSTGGIIWEKSLGGTFADNARHVQETSDGGYIVVGTFGSLVSGNHGGDDYWVIKLDNSGTILWDKKLGGSSWERGQYIQETSDGGYIVSGTSESTDGDVTGNHGDKDYWVVKLNSVGNIVWEQSLGGSNAEMLGSCQETNDGGYIVAGSSFSLDGDITTHYGENDIWLVKLNSQGGIVWEKTLGGTGWETTAIVEVMSDGGYTVVGASSSNNVDLTHNNGFSDFWTVRLDSIGTITWQVSLGSTGEDYPQSIQETSDGGCIITGAVGAINGDVIGNGTGGGYCWLIKLTSTGTLDWQKSLGGTSSEMGAYVQEINNGDYILIGSSSSTDGDVTTNNGNYDYWVVKLSSVLGLSEVDESVSIDLFPNPALDLVTLKKDVKLTNAHYVVYNTMGQAILSGDLTEEYTKIDTRDLLSGLYHVEIKTLSTTQTIPFVKQ</sequence>
<evidence type="ECO:0000313" key="3">
    <source>
        <dbReference type="Proteomes" id="UP001060919"/>
    </source>
</evidence>
<dbReference type="Pfam" id="PF18962">
    <property type="entry name" value="Por_Secre_tail"/>
    <property type="match status" value="1"/>
</dbReference>